<dbReference type="HOGENOM" id="CLU_091827_2_0_1"/>
<sequence length="187" mass="20148">MYLSVFVLSLCLKLSSSYPSGAPPTVCGTMMPGHNVAPQGLPQIINIFELSSQTYSPNSPITVKVKGTMAGLLLQARKNSDMLQVGSFSSLPKGTKVLTCQGTPNSVTHSNKTPNTDPTFTWNPPASDVGDVTFYLTMVKDYSTFWVKIPSPILTYSGELNHVGSRRWGLRGGGGSISIRKLTVHKL</sequence>
<evidence type="ECO:0000256" key="6">
    <source>
        <dbReference type="ARBA" id="ARBA00022729"/>
    </source>
</evidence>
<feature type="domain" description="Reelin" evidence="10">
    <location>
        <begin position="12"/>
        <end position="171"/>
    </location>
</feature>
<dbReference type="GeneID" id="20234152"/>
<comment type="subcellular location">
    <subcellularLocation>
        <location evidence="1">Secreted</location>
    </subcellularLocation>
</comment>
<dbReference type="Proteomes" id="UP000030746">
    <property type="component" value="Unassembled WGS sequence"/>
</dbReference>
<name>V4B6P4_LOTGI</name>
<proteinExistence type="inferred from homology"/>
<evidence type="ECO:0000256" key="7">
    <source>
        <dbReference type="ARBA" id="ARBA00022859"/>
    </source>
</evidence>
<dbReference type="Pfam" id="PF02014">
    <property type="entry name" value="Reeler"/>
    <property type="match status" value="1"/>
</dbReference>
<keyword evidence="3" id="KW-0964">Secreted</keyword>
<dbReference type="PROSITE" id="PS51019">
    <property type="entry name" value="REELIN"/>
    <property type="match status" value="1"/>
</dbReference>
<evidence type="ECO:0000256" key="8">
    <source>
        <dbReference type="ARBA" id="ARBA00023022"/>
    </source>
</evidence>
<dbReference type="AlphaFoldDB" id="V4B6P4"/>
<evidence type="ECO:0000256" key="2">
    <source>
        <dbReference type="ARBA" id="ARBA00008501"/>
    </source>
</evidence>
<dbReference type="RefSeq" id="XP_009047536.1">
    <property type="nucleotide sequence ID" value="XM_009049288.1"/>
</dbReference>
<evidence type="ECO:0000256" key="1">
    <source>
        <dbReference type="ARBA" id="ARBA00004613"/>
    </source>
</evidence>
<protein>
    <recommendedName>
        <fullName evidence="10">Reelin domain-containing protein</fullName>
    </recommendedName>
</protein>
<reference evidence="11 12" key="1">
    <citation type="journal article" date="2013" name="Nature">
        <title>Insights into bilaterian evolution from three spiralian genomes.</title>
        <authorList>
            <person name="Simakov O."/>
            <person name="Marletaz F."/>
            <person name="Cho S.J."/>
            <person name="Edsinger-Gonzales E."/>
            <person name="Havlak P."/>
            <person name="Hellsten U."/>
            <person name="Kuo D.H."/>
            <person name="Larsson T."/>
            <person name="Lv J."/>
            <person name="Arendt D."/>
            <person name="Savage R."/>
            <person name="Osoegawa K."/>
            <person name="de Jong P."/>
            <person name="Grimwood J."/>
            <person name="Chapman J.A."/>
            <person name="Shapiro H."/>
            <person name="Aerts A."/>
            <person name="Otillar R.P."/>
            <person name="Terry A.Y."/>
            <person name="Boore J.L."/>
            <person name="Grigoriev I.V."/>
            <person name="Lindberg D.R."/>
            <person name="Seaver E.C."/>
            <person name="Weisblat D.A."/>
            <person name="Putnam N.H."/>
            <person name="Rokhsar D.S."/>
        </authorList>
    </citation>
    <scope>NUCLEOTIDE SEQUENCE [LARGE SCALE GENOMIC DNA]</scope>
</reference>
<dbReference type="GO" id="GO:0016020">
    <property type="term" value="C:membrane"/>
    <property type="evidence" value="ECO:0007669"/>
    <property type="project" value="TreeGrafter"/>
</dbReference>
<keyword evidence="4" id="KW-0929">Antimicrobial</keyword>
<evidence type="ECO:0000256" key="3">
    <source>
        <dbReference type="ARBA" id="ARBA00022525"/>
    </source>
</evidence>
<dbReference type="InterPro" id="IPR002861">
    <property type="entry name" value="Reeler_dom"/>
</dbReference>
<dbReference type="GO" id="GO:0005576">
    <property type="term" value="C:extracellular region"/>
    <property type="evidence" value="ECO:0007669"/>
    <property type="project" value="UniProtKB-SubCell"/>
</dbReference>
<dbReference type="Gene3D" id="2.60.40.4060">
    <property type="entry name" value="Reeler domain"/>
    <property type="match status" value="1"/>
</dbReference>
<keyword evidence="6 9" id="KW-0732">Signal</keyword>
<dbReference type="GO" id="GO:0042742">
    <property type="term" value="P:defense response to bacterium"/>
    <property type="evidence" value="ECO:0007669"/>
    <property type="project" value="UniProtKB-KW"/>
</dbReference>
<dbReference type="PANTHER" id="PTHR45828">
    <property type="entry name" value="CYTOCHROME B561/FERRIC REDUCTASE TRANSMEMBRANE"/>
    <property type="match status" value="1"/>
</dbReference>
<dbReference type="KEGG" id="lgi:LOTGIDRAFT_139154"/>
<feature type="signal peptide" evidence="9">
    <location>
        <begin position="1"/>
        <end position="17"/>
    </location>
</feature>
<feature type="chain" id="PRO_5004719357" description="Reelin domain-containing protein" evidence="9">
    <location>
        <begin position="18"/>
        <end position="187"/>
    </location>
</feature>
<dbReference type="CDD" id="cd08544">
    <property type="entry name" value="Reeler"/>
    <property type="match status" value="1"/>
</dbReference>
<dbReference type="GO" id="GO:0045087">
    <property type="term" value="P:innate immune response"/>
    <property type="evidence" value="ECO:0007669"/>
    <property type="project" value="UniProtKB-KW"/>
</dbReference>
<evidence type="ECO:0000256" key="5">
    <source>
        <dbReference type="ARBA" id="ARBA00022588"/>
    </source>
</evidence>
<dbReference type="STRING" id="225164.V4B6P4"/>
<organism evidence="11 12">
    <name type="scientific">Lottia gigantea</name>
    <name type="common">Giant owl limpet</name>
    <dbReference type="NCBI Taxonomy" id="225164"/>
    <lineage>
        <taxon>Eukaryota</taxon>
        <taxon>Metazoa</taxon>
        <taxon>Spiralia</taxon>
        <taxon>Lophotrochozoa</taxon>
        <taxon>Mollusca</taxon>
        <taxon>Gastropoda</taxon>
        <taxon>Patellogastropoda</taxon>
        <taxon>Lottioidea</taxon>
        <taxon>Lottiidae</taxon>
        <taxon>Lottia</taxon>
    </lineage>
</organism>
<evidence type="ECO:0000256" key="4">
    <source>
        <dbReference type="ARBA" id="ARBA00022529"/>
    </source>
</evidence>
<dbReference type="InterPro" id="IPR051237">
    <property type="entry name" value="Ferric-chelate_Red/DefProt"/>
</dbReference>
<gene>
    <name evidence="11" type="ORF">LOTGIDRAFT_139154</name>
</gene>
<keyword evidence="12" id="KW-1185">Reference proteome</keyword>
<evidence type="ECO:0000313" key="11">
    <source>
        <dbReference type="EMBL" id="ESP01762.1"/>
    </source>
</evidence>
<evidence type="ECO:0000256" key="9">
    <source>
        <dbReference type="SAM" id="SignalP"/>
    </source>
</evidence>
<dbReference type="OMA" id="LIWKAPQ"/>
<dbReference type="PANTHER" id="PTHR45828:SF9">
    <property type="entry name" value="CELL WALL INTEGRITY AND STRESS RESPONSE COMPONENT 4-LIKE-RELATED"/>
    <property type="match status" value="1"/>
</dbReference>
<evidence type="ECO:0000259" key="10">
    <source>
        <dbReference type="PROSITE" id="PS51019"/>
    </source>
</evidence>
<dbReference type="EMBL" id="KB200385">
    <property type="protein sequence ID" value="ESP01762.1"/>
    <property type="molecule type" value="Genomic_DNA"/>
</dbReference>
<dbReference type="InterPro" id="IPR042307">
    <property type="entry name" value="Reeler_sf"/>
</dbReference>
<keyword evidence="5" id="KW-0399">Innate immunity</keyword>
<comment type="similarity">
    <text evidence="2">Belongs to the insect defense protein family.</text>
</comment>
<dbReference type="OrthoDB" id="6149225at2759"/>
<evidence type="ECO:0000313" key="12">
    <source>
        <dbReference type="Proteomes" id="UP000030746"/>
    </source>
</evidence>
<keyword evidence="7" id="KW-0391">Immunity</keyword>
<keyword evidence="8" id="KW-0044">Antibiotic</keyword>
<accession>V4B6P4</accession>
<dbReference type="CTD" id="20234152"/>